<comment type="caution">
    <text evidence="2">The sequence shown here is derived from an EMBL/GenBank/DDBJ whole genome shotgun (WGS) entry which is preliminary data.</text>
</comment>
<dbReference type="RefSeq" id="WP_100063676.1">
    <property type="nucleotide sequence ID" value="NZ_NUSQ01000018.1"/>
</dbReference>
<keyword evidence="1" id="KW-0472">Membrane</keyword>
<dbReference type="Proteomes" id="UP000225997">
    <property type="component" value="Unassembled WGS sequence"/>
</dbReference>
<keyword evidence="1" id="KW-0812">Transmembrane</keyword>
<organism evidence="2 3">
    <name type="scientific">Bacillus toyonensis</name>
    <dbReference type="NCBI Taxonomy" id="155322"/>
    <lineage>
        <taxon>Bacteria</taxon>
        <taxon>Bacillati</taxon>
        <taxon>Bacillota</taxon>
        <taxon>Bacilli</taxon>
        <taxon>Bacillales</taxon>
        <taxon>Bacillaceae</taxon>
        <taxon>Bacillus</taxon>
        <taxon>Bacillus cereus group</taxon>
    </lineage>
</organism>
<dbReference type="AlphaFoldDB" id="A0A2B5XJ90"/>
<evidence type="ECO:0000313" key="3">
    <source>
        <dbReference type="Proteomes" id="UP000225997"/>
    </source>
</evidence>
<protein>
    <submittedName>
        <fullName evidence="2">Uncharacterized protein</fullName>
    </submittedName>
</protein>
<sequence length="208" mass="23336">MKKFLLVVITGCLIYFIGGFIAVKCGWLDSTSYNSWTAFVGGVATICGLIAFALPKLTPSDIKGVGSKSLQEFAQLADELASKESEIHSKATELLKLDKQKKIEFLVRKASLSVFLQDRIARNENRIIDLLHQKHNEEIVTLLNEVTESTNKLNVLNEEIQSNEHVDLLNEIINKSRNKEEINMSTVAEIMPFPFVGLFKILAKKTKL</sequence>
<feature type="transmembrane region" description="Helical" evidence="1">
    <location>
        <begin position="32"/>
        <end position="54"/>
    </location>
</feature>
<accession>A0A2B5XJ90</accession>
<name>A0A2B5XJ90_9BACI</name>
<evidence type="ECO:0000313" key="2">
    <source>
        <dbReference type="EMBL" id="PHD73207.1"/>
    </source>
</evidence>
<reference evidence="2 3" key="1">
    <citation type="submission" date="2017-09" db="EMBL/GenBank/DDBJ databases">
        <title>Large-scale bioinformatics analysis of Bacillus genomes uncovers conserved roles of natural products in bacterial physiology.</title>
        <authorList>
            <consortium name="Agbiome Team Llc"/>
            <person name="Bleich R.M."/>
            <person name="Grubbs K.J."/>
            <person name="Santa Maria K.C."/>
            <person name="Allen S.E."/>
            <person name="Farag S."/>
            <person name="Shank E.A."/>
            <person name="Bowers A."/>
        </authorList>
    </citation>
    <scope>NUCLEOTIDE SEQUENCE [LARGE SCALE GENOMIC DNA]</scope>
    <source>
        <strain evidence="2 3">AFS044250</strain>
    </source>
</reference>
<gene>
    <name evidence="2" type="ORF">COF40_04185</name>
</gene>
<proteinExistence type="predicted"/>
<dbReference type="EMBL" id="NUSQ01000018">
    <property type="protein sequence ID" value="PHD73207.1"/>
    <property type="molecule type" value="Genomic_DNA"/>
</dbReference>
<evidence type="ECO:0000256" key="1">
    <source>
        <dbReference type="SAM" id="Phobius"/>
    </source>
</evidence>
<keyword evidence="1" id="KW-1133">Transmembrane helix</keyword>